<organism evidence="2 3">
    <name type="scientific">Roseovarius mucosus</name>
    <dbReference type="NCBI Taxonomy" id="215743"/>
    <lineage>
        <taxon>Bacteria</taxon>
        <taxon>Pseudomonadati</taxon>
        <taxon>Pseudomonadota</taxon>
        <taxon>Alphaproteobacteria</taxon>
        <taxon>Rhodobacterales</taxon>
        <taxon>Roseobacteraceae</taxon>
        <taxon>Roseovarius</taxon>
    </lineage>
</organism>
<dbReference type="Gene3D" id="3.40.50.2000">
    <property type="entry name" value="Glycogen Phosphorylase B"/>
    <property type="match status" value="1"/>
</dbReference>
<dbReference type="InterPro" id="IPR001173">
    <property type="entry name" value="Glyco_trans_2-like"/>
</dbReference>
<dbReference type="EC" id="2.4.1.289" evidence="2"/>
<dbReference type="Proteomes" id="UP000192273">
    <property type="component" value="Chromosome"/>
</dbReference>
<evidence type="ECO:0000313" key="2">
    <source>
        <dbReference type="EMBL" id="ARE84861.1"/>
    </source>
</evidence>
<dbReference type="Pfam" id="PF13692">
    <property type="entry name" value="Glyco_trans_1_4"/>
    <property type="match status" value="1"/>
</dbReference>
<dbReference type="Pfam" id="PF00535">
    <property type="entry name" value="Glycos_transf_2"/>
    <property type="match status" value="1"/>
</dbReference>
<dbReference type="KEGG" id="rmm:ROSMUCSMR3_03400"/>
<keyword evidence="2" id="KW-0328">Glycosyltransferase</keyword>
<accession>A0A1V0RSY3</accession>
<keyword evidence="2" id="KW-0808">Transferase</keyword>
<dbReference type="CDD" id="cd04186">
    <property type="entry name" value="GT_2_like_c"/>
    <property type="match status" value="1"/>
</dbReference>
<sequence>MTTVKSTQRNDKTTDIGGLQTLLMANGEVFANFTEMPRDIVEIAIGSASAQMRGCAPDALASFGAARLNGLDSRDLKNSIWSEPAEKVPGDTYAVWINELADWALSGTQTIQIMLVDRNAPCRIKIDHPIVIKGDTSDLFLRAHIASHRSKAMLHVTFSDSATREIRTCKVAFAPSFLGGRHSQGYQQVSLPLPKSIGPMEVSLAVHHEEYVDDGSGIEPFVFLADVHVGNQSKPEDSFLSPMVLVGTEIPCDGVWLRADLPAYLMPNDDIHLRYGGKTDVRTIPMSPKITVDDRQGHTLQIESSDAALLSLYIDGSPQGQLSVGPGQTPFRLADKYLDGATHHISIRDLSGTVRLFETLTLVPSILTPADVLQRESHAPFPASIFAQTPRRFASLRKLFETVTPETDFAQIIHALDTVEAGYDCVTLKPLAFPEVATPKVSIVIPAHNKVEVTYLALCSLLIAPNEASFEVIVVDDGSTDETATLETVVSGITVLHNPEPQRFIRACNAGADQARGEYIVLLNNDVEVTTGWLDELLAAFERFDNVGLAGSKLLYPDGRLQDAGGIIWGTGNPWNYGNRQNPEEPRFCYARQADYLSGAAMMVPKSVWKVVGGLSSYLEPMYFEDTDFAFKVREAGYSTWFVPSSVIYHYEGMTSGTDVSSGFKRYQEINRPKFKRRWIEAYAQFGREGQNPDLEKDRGIKGRVLFVDYTTPRPDQDAGSYAALQEIRLVQSLGYKVSFLPTNLAHLGTYTEDLQKLGVEMIYAPFFLSVQEYLSRHAADFDAFYVTRFYVAQDVLGHLRNYAPEAKILFNNADLHFLREIRAARAENDESRLQIARKTRDEELAIINQVDVVLSYNELEHAVIEAYSEGRATVVRTPWVVDIPAAVPPLSERRGMSFLGSFRHHPNVEGVHWFVREVMSHLSTQQDAPMFSIYGSGMPSDIAALASRTILPVGFVPQVADAYNPHRIFLAPLRSGAGIKGKVIDALAHGIPCVLSPVAAEGIGLRDGQECFIARTPTEWISAISRLNEDDALWLRMSEAARSYVAENYSFTRGRHAMREAFEAADMFLPGIVAK</sequence>
<evidence type="ECO:0000259" key="1">
    <source>
        <dbReference type="Pfam" id="PF00535"/>
    </source>
</evidence>
<reference evidence="2 3" key="1">
    <citation type="submission" date="2017-03" db="EMBL/GenBank/DDBJ databases">
        <title>Genome Sequence of Roseovarius mucosus strain SMR3 Isolated from a culture of the Diatom Skeletonema marinoi.</title>
        <authorList>
            <person name="Topel M."/>
            <person name="Pinder M."/>
            <person name="Johansson O.N."/>
            <person name="Kourtchenko O."/>
            <person name="Godhe A."/>
            <person name="Clarke A.K."/>
        </authorList>
    </citation>
    <scope>NUCLEOTIDE SEQUENCE [LARGE SCALE GENOMIC DNA]</scope>
    <source>
        <strain evidence="2 3">SMR3</strain>
    </source>
</reference>
<dbReference type="InterPro" id="IPR029044">
    <property type="entry name" value="Nucleotide-diphossugar_trans"/>
</dbReference>
<dbReference type="SUPFAM" id="SSF53448">
    <property type="entry name" value="Nucleotide-diphospho-sugar transferases"/>
    <property type="match status" value="1"/>
</dbReference>
<feature type="domain" description="Glycosyltransferase 2-like" evidence="1">
    <location>
        <begin position="442"/>
        <end position="576"/>
    </location>
</feature>
<dbReference type="GO" id="GO:0102096">
    <property type="term" value="F:decaprenyl-N-acetyl-alpha-D-glucosaminyl-pyrophosphate:dTDP-alpha-L-rhamnose rhamnosyltransferase activity"/>
    <property type="evidence" value="ECO:0007669"/>
    <property type="project" value="UniProtKB-EC"/>
</dbReference>
<dbReference type="OrthoDB" id="5291101at2"/>
<protein>
    <submittedName>
        <fullName evidence="2">N-acetylglucosaminyl-diphospho-decaprenol L-rhamnosyltransferase</fullName>
        <ecNumber evidence="2">2.4.1.289</ecNumber>
    </submittedName>
</protein>
<dbReference type="SUPFAM" id="SSF53756">
    <property type="entry name" value="UDP-Glycosyltransferase/glycogen phosphorylase"/>
    <property type="match status" value="1"/>
</dbReference>
<dbReference type="EMBL" id="CP020474">
    <property type="protein sequence ID" value="ARE84861.1"/>
    <property type="molecule type" value="Genomic_DNA"/>
</dbReference>
<dbReference type="PANTHER" id="PTHR43179">
    <property type="entry name" value="RHAMNOSYLTRANSFERASE WBBL"/>
    <property type="match status" value="1"/>
</dbReference>
<evidence type="ECO:0000313" key="3">
    <source>
        <dbReference type="Proteomes" id="UP000192273"/>
    </source>
</evidence>
<gene>
    <name evidence="2" type="primary">wbbL</name>
    <name evidence="2" type="ORF">ROSMUCSMR3_03400</name>
</gene>
<dbReference type="RefSeq" id="WP_081508058.1">
    <property type="nucleotide sequence ID" value="NZ_CP020474.1"/>
</dbReference>
<keyword evidence="3" id="KW-1185">Reference proteome</keyword>
<proteinExistence type="predicted"/>
<dbReference type="Gene3D" id="3.90.550.10">
    <property type="entry name" value="Spore Coat Polysaccharide Biosynthesis Protein SpsA, Chain A"/>
    <property type="match status" value="1"/>
</dbReference>
<dbReference type="AlphaFoldDB" id="A0A1V0RSY3"/>
<name>A0A1V0RSY3_9RHOB</name>
<dbReference type="PANTHER" id="PTHR43179:SF7">
    <property type="entry name" value="RHAMNOSYLTRANSFERASE WBBL"/>
    <property type="match status" value="1"/>
</dbReference>